<gene>
    <name evidence="2" type="ORF">KDA27_24175</name>
</gene>
<evidence type="ECO:0000313" key="2">
    <source>
        <dbReference type="EMBL" id="MCA9758914.1"/>
    </source>
</evidence>
<reference evidence="2" key="1">
    <citation type="submission" date="2020-04" db="EMBL/GenBank/DDBJ databases">
        <authorList>
            <person name="Zhang T."/>
        </authorList>
    </citation>
    <scope>NUCLEOTIDE SEQUENCE</scope>
    <source>
        <strain evidence="2">HKST-UBA02</strain>
    </source>
</reference>
<feature type="compositionally biased region" description="Polar residues" evidence="1">
    <location>
        <begin position="14"/>
        <end position="29"/>
    </location>
</feature>
<dbReference type="EMBL" id="JAGQHS010000230">
    <property type="protein sequence ID" value="MCA9758914.1"/>
    <property type="molecule type" value="Genomic_DNA"/>
</dbReference>
<feature type="region of interest" description="Disordered" evidence="1">
    <location>
        <begin position="1"/>
        <end position="29"/>
    </location>
</feature>
<reference evidence="2" key="2">
    <citation type="journal article" date="2021" name="Microbiome">
        <title>Successional dynamics and alternative stable states in a saline activated sludge microbial community over 9 years.</title>
        <authorList>
            <person name="Wang Y."/>
            <person name="Ye J."/>
            <person name="Ju F."/>
            <person name="Liu L."/>
            <person name="Boyd J.A."/>
            <person name="Deng Y."/>
            <person name="Parks D.H."/>
            <person name="Jiang X."/>
            <person name="Yin X."/>
            <person name="Woodcroft B.J."/>
            <person name="Tyson G.W."/>
            <person name="Hugenholtz P."/>
            <person name="Polz M.F."/>
            <person name="Zhang T."/>
        </authorList>
    </citation>
    <scope>NUCLEOTIDE SEQUENCE</scope>
    <source>
        <strain evidence="2">HKST-UBA02</strain>
    </source>
</reference>
<name>A0A956SGR2_UNCEI</name>
<accession>A0A956SGR2</accession>
<comment type="caution">
    <text evidence="2">The sequence shown here is derived from an EMBL/GenBank/DDBJ whole genome shotgun (WGS) entry which is preliminary data.</text>
</comment>
<evidence type="ECO:0000256" key="1">
    <source>
        <dbReference type="SAM" id="MobiDB-lite"/>
    </source>
</evidence>
<evidence type="ECO:0000313" key="3">
    <source>
        <dbReference type="Proteomes" id="UP000739538"/>
    </source>
</evidence>
<dbReference type="Proteomes" id="UP000739538">
    <property type="component" value="Unassembled WGS sequence"/>
</dbReference>
<organism evidence="2 3">
    <name type="scientific">Eiseniibacteriota bacterium</name>
    <dbReference type="NCBI Taxonomy" id="2212470"/>
    <lineage>
        <taxon>Bacteria</taxon>
        <taxon>Candidatus Eiseniibacteriota</taxon>
    </lineage>
</organism>
<protein>
    <submittedName>
        <fullName evidence="2">Uncharacterized protein</fullName>
    </submittedName>
</protein>
<proteinExistence type="predicted"/>
<dbReference type="AlphaFoldDB" id="A0A956SGR2"/>
<sequence length="70" mass="7200">MPRSMYSDLGPASGSKTASDSGTASSSRTASPWRFVSLLALAVLLGSSVTNSASAATFKRVLAEQFGATW</sequence>